<evidence type="ECO:0000256" key="1">
    <source>
        <dbReference type="SAM" id="Phobius"/>
    </source>
</evidence>
<accession>A0A9Q6A591</accession>
<evidence type="ECO:0000313" key="3">
    <source>
        <dbReference type="Proteomes" id="UP000234803"/>
    </source>
</evidence>
<sequence>MIHSPQKNSDDRTFFTQYKLFSFVKSVSNPMIPILLAIQHFFKNITNQKKRIIDGKFFLLFRTYSLQKQQTKPYKFEINCYIF</sequence>
<keyword evidence="1" id="KW-0812">Transmembrane</keyword>
<protein>
    <recommendedName>
        <fullName evidence="4">Transmembrane protein</fullName>
    </recommendedName>
</protein>
<dbReference type="EMBL" id="PGUV01000018">
    <property type="protein sequence ID" value="PLS04100.1"/>
    <property type="molecule type" value="Genomic_DNA"/>
</dbReference>
<comment type="caution">
    <text evidence="2">The sequence shown here is derived from an EMBL/GenBank/DDBJ whole genome shotgun (WGS) entry which is preliminary data.</text>
</comment>
<reference evidence="2 3" key="1">
    <citation type="submission" date="2017-12" db="EMBL/GenBank/DDBJ databases">
        <title>Comparative Functional Genomics of Dry Heat Resistant strains isolated from the Viking Spacecraft.</title>
        <authorList>
            <person name="Seuylemezian A."/>
            <person name="Cooper K."/>
            <person name="Vaishampayan P."/>
        </authorList>
    </citation>
    <scope>NUCLEOTIDE SEQUENCE [LARGE SCALE GENOMIC DNA]</scope>
    <source>
        <strain evidence="2 3">V48-19</strain>
    </source>
</reference>
<organism evidence="2 3">
    <name type="scientific">Bacillus halotolerans</name>
    <dbReference type="NCBI Taxonomy" id="260554"/>
    <lineage>
        <taxon>Bacteria</taxon>
        <taxon>Bacillati</taxon>
        <taxon>Bacillota</taxon>
        <taxon>Bacilli</taxon>
        <taxon>Bacillales</taxon>
        <taxon>Bacillaceae</taxon>
        <taxon>Bacillus</taxon>
    </lineage>
</organism>
<keyword evidence="1" id="KW-0472">Membrane</keyword>
<feature type="transmembrane region" description="Helical" evidence="1">
    <location>
        <begin position="20"/>
        <end position="42"/>
    </location>
</feature>
<name>A0A9Q6A591_9BACI</name>
<dbReference type="AlphaFoldDB" id="A0A9Q6A591"/>
<evidence type="ECO:0008006" key="4">
    <source>
        <dbReference type="Google" id="ProtNLM"/>
    </source>
</evidence>
<dbReference type="Proteomes" id="UP000234803">
    <property type="component" value="Unassembled WGS sequence"/>
</dbReference>
<keyword evidence="1" id="KW-1133">Transmembrane helix</keyword>
<evidence type="ECO:0000313" key="2">
    <source>
        <dbReference type="EMBL" id="PLS04100.1"/>
    </source>
</evidence>
<proteinExistence type="predicted"/>
<gene>
    <name evidence="2" type="ORF">CUU63_20310</name>
</gene>